<dbReference type="InterPro" id="IPR029063">
    <property type="entry name" value="SAM-dependent_MTases_sf"/>
</dbReference>
<feature type="domain" description="Methyltransferase type 11" evidence="5">
    <location>
        <begin position="53"/>
        <end position="157"/>
    </location>
</feature>
<dbReference type="PANTHER" id="PTHR12176">
    <property type="entry name" value="SAM-DEPENDENT METHYLTRANSFERASE SUPERFAMILY PROTEIN"/>
    <property type="match status" value="1"/>
</dbReference>
<evidence type="ECO:0000256" key="1">
    <source>
        <dbReference type="ARBA" id="ARBA00008361"/>
    </source>
</evidence>
<dbReference type="Pfam" id="PF08241">
    <property type="entry name" value="Methyltransf_11"/>
    <property type="match status" value="1"/>
</dbReference>
<reference evidence="6 7" key="1">
    <citation type="submission" date="2022-12" db="EMBL/GenBank/DDBJ databases">
        <title>Chromosome-level genome assembly of true bugs.</title>
        <authorList>
            <person name="Ma L."/>
            <person name="Li H."/>
        </authorList>
    </citation>
    <scope>NUCLEOTIDE SEQUENCE [LARGE SCALE GENOMIC DNA]</scope>
    <source>
        <strain evidence="6">Lab_2022b</strain>
    </source>
</reference>
<gene>
    <name evidence="6" type="ORF">O3M35_004910</name>
</gene>
<dbReference type="Pfam" id="PF01564">
    <property type="entry name" value="Spermine_synth"/>
    <property type="match status" value="1"/>
</dbReference>
<dbReference type="InterPro" id="IPR013216">
    <property type="entry name" value="Methyltransf_11"/>
</dbReference>
<evidence type="ECO:0000259" key="5">
    <source>
        <dbReference type="Pfam" id="PF08241"/>
    </source>
</evidence>
<name>A0AAW1DHN1_9HEMI</name>
<dbReference type="EMBL" id="JAPXFL010000002">
    <property type="protein sequence ID" value="KAK9510037.1"/>
    <property type="molecule type" value="Genomic_DNA"/>
</dbReference>
<keyword evidence="7" id="KW-1185">Reference proteome</keyword>
<organism evidence="6 7">
    <name type="scientific">Rhynocoris fuscipes</name>
    <dbReference type="NCBI Taxonomy" id="488301"/>
    <lineage>
        <taxon>Eukaryota</taxon>
        <taxon>Metazoa</taxon>
        <taxon>Ecdysozoa</taxon>
        <taxon>Arthropoda</taxon>
        <taxon>Hexapoda</taxon>
        <taxon>Insecta</taxon>
        <taxon>Pterygota</taxon>
        <taxon>Neoptera</taxon>
        <taxon>Paraneoptera</taxon>
        <taxon>Hemiptera</taxon>
        <taxon>Heteroptera</taxon>
        <taxon>Panheteroptera</taxon>
        <taxon>Cimicomorpha</taxon>
        <taxon>Reduviidae</taxon>
        <taxon>Harpactorinae</taxon>
        <taxon>Harpactorini</taxon>
        <taxon>Rhynocoris</taxon>
    </lineage>
</organism>
<comment type="similarity">
    <text evidence="1">Belongs to the methyltransferase superfamily.</text>
</comment>
<dbReference type="SUPFAM" id="SSF53335">
    <property type="entry name" value="S-adenosyl-L-methionine-dependent methyltransferases"/>
    <property type="match status" value="2"/>
</dbReference>
<evidence type="ECO:0000313" key="7">
    <source>
        <dbReference type="Proteomes" id="UP001461498"/>
    </source>
</evidence>
<evidence type="ECO:0000313" key="6">
    <source>
        <dbReference type="EMBL" id="KAK9510037.1"/>
    </source>
</evidence>
<dbReference type="InterPro" id="IPR051419">
    <property type="entry name" value="Lys/N-term_MeTrsfase_sf"/>
</dbReference>
<evidence type="ECO:0000256" key="3">
    <source>
        <dbReference type="ARBA" id="ARBA00022679"/>
    </source>
</evidence>
<protein>
    <recommendedName>
        <fullName evidence="5">Methyltransferase type 11 domain-containing protein</fullName>
    </recommendedName>
</protein>
<dbReference type="PANTHER" id="PTHR12176:SF78">
    <property type="entry name" value="EEF1A LYSINE AND N-TERMINAL METHYLTRANSFERASE"/>
    <property type="match status" value="1"/>
</dbReference>
<accession>A0AAW1DHN1</accession>
<dbReference type="FunFam" id="3.40.50.150:FF:000110">
    <property type="entry name" value="methyltransferase-like protein 13 isoform X1"/>
    <property type="match status" value="1"/>
</dbReference>
<keyword evidence="2" id="KW-0489">Methyltransferase</keyword>
<evidence type="ECO:0000256" key="4">
    <source>
        <dbReference type="ARBA" id="ARBA00023268"/>
    </source>
</evidence>
<dbReference type="CDD" id="cd02440">
    <property type="entry name" value="AdoMet_MTases"/>
    <property type="match status" value="2"/>
</dbReference>
<dbReference type="GO" id="GO:0008168">
    <property type="term" value="F:methyltransferase activity"/>
    <property type="evidence" value="ECO:0007669"/>
    <property type="project" value="UniProtKB-KW"/>
</dbReference>
<proteinExistence type="inferred from homology"/>
<sequence>MPLLPKSTFEFSKTEYWDAFFKERGKKGFEWYGDYSELCSLLHKYMKPKEKILVVGCGNSSLSANLYDHGYRQIMNIDVSKTAIKHMKSANKERTEMKYEVMDALNMSFESETFNVALDKGTLDALMTDDDEETINRITKYFSEIDRVLRIGGRYIVISLMQQHIMMFLLKQFTERAWMIRVCRCYDVEAKLTEEQGYKPLPVFMVICTKFKKMENSKSVIELCTTIDSPATRLTNTDKIVESVIEAQQVAIVCAGLQKSGSAGREVLLEVGKGDEEEAKYSINIVDRQKVVEAKGLVSSYAAFIIPQGRETEWAFGTPEGRQFLASEANVDRLAVITLNRGHKFNSLEEIKAELSPIISDFSPASNKEKIPFLSVGSDVGVRKEVYVGNSQFSGQYIVEEIAIDGALVRRLYFLSAKNIIQSEAKIRKVKTRRGNERVLVDTSSLSCSHHAFMCVGACSALESNQEGQILVIGLGGGSLCSYLKKCFPKSVITAIDIDPDMLFVATEYFGLVEDKQLIVQIKDGLDFINESYDNGLKYDVVMYDVDNKTVITGLSCPPQSFVEQDILNKVKGLLTPTGVFVLNLVCRDKNIRRDIYKRIEKTFETVGSVKLEDDLNEIIFCWTKTKLEFKSTIATASNKFRDIIHHKKLEAIEAVQLSRMMELLNLGKG</sequence>
<dbReference type="GO" id="GO:0032259">
    <property type="term" value="P:methylation"/>
    <property type="evidence" value="ECO:0007669"/>
    <property type="project" value="UniProtKB-KW"/>
</dbReference>
<dbReference type="AlphaFoldDB" id="A0AAW1DHN1"/>
<evidence type="ECO:0000256" key="2">
    <source>
        <dbReference type="ARBA" id="ARBA00022603"/>
    </source>
</evidence>
<dbReference type="Gene3D" id="3.40.50.150">
    <property type="entry name" value="Vaccinia Virus protein VP39"/>
    <property type="match status" value="2"/>
</dbReference>
<comment type="caution">
    <text evidence="6">The sequence shown here is derived from an EMBL/GenBank/DDBJ whole genome shotgun (WGS) entry which is preliminary data.</text>
</comment>
<keyword evidence="3" id="KW-0808">Transferase</keyword>
<keyword evidence="4" id="KW-0511">Multifunctional enzyme</keyword>
<dbReference type="Proteomes" id="UP001461498">
    <property type="component" value="Unassembled WGS sequence"/>
</dbReference>